<evidence type="ECO:0000256" key="1">
    <source>
        <dbReference type="SAM" id="MobiDB-lite"/>
    </source>
</evidence>
<name>A0A6I6SSA3_9GAMM</name>
<gene>
    <name evidence="2" type="primary">nqrM</name>
    <name evidence="2" type="ORF">EKK97_14450</name>
</gene>
<dbReference type="RefSeq" id="WP_159552929.1">
    <property type="nucleotide sequence ID" value="NZ_CP035042.1"/>
</dbReference>
<dbReference type="EMBL" id="CP035042">
    <property type="protein sequence ID" value="QHC50557.1"/>
    <property type="molecule type" value="Genomic_DNA"/>
</dbReference>
<dbReference type="OrthoDB" id="5296227at2"/>
<dbReference type="InterPro" id="IPR007495">
    <property type="entry name" value="NqrM"/>
</dbReference>
<dbReference type="Pfam" id="PF04400">
    <property type="entry name" value="NqrM"/>
    <property type="match status" value="1"/>
</dbReference>
<organism evidence="2 3">
    <name type="scientific">Billgrantia tianxiuensis</name>
    <dbReference type="NCBI Taxonomy" id="2497861"/>
    <lineage>
        <taxon>Bacteria</taxon>
        <taxon>Pseudomonadati</taxon>
        <taxon>Pseudomonadota</taxon>
        <taxon>Gammaproteobacteria</taxon>
        <taxon>Oceanospirillales</taxon>
        <taxon>Halomonadaceae</taxon>
        <taxon>Billgrantia</taxon>
    </lineage>
</organism>
<dbReference type="AlphaFoldDB" id="A0A6I6SSA3"/>
<reference evidence="2 3" key="1">
    <citation type="submission" date="2019-01" db="EMBL/GenBank/DDBJ databases">
        <title>Complete genome of a denitifying bacterium Halomons sp. BC-M4-5.</title>
        <authorList>
            <person name="Wang L."/>
            <person name="Shao Z."/>
        </authorList>
    </citation>
    <scope>NUCLEOTIDE SEQUENCE [LARGE SCALE GENOMIC DNA]</scope>
    <source>
        <strain evidence="2 3">BC-M4-5</strain>
    </source>
</reference>
<feature type="region of interest" description="Disordered" evidence="1">
    <location>
        <begin position="58"/>
        <end position="88"/>
    </location>
</feature>
<keyword evidence="3" id="KW-1185">Reference proteome</keyword>
<proteinExistence type="predicted"/>
<evidence type="ECO:0000313" key="2">
    <source>
        <dbReference type="EMBL" id="QHC50557.1"/>
    </source>
</evidence>
<dbReference type="KEGG" id="htx:EKK97_14450"/>
<protein>
    <submittedName>
        <fullName evidence="2">(Na+)-NQR maturation NqrM</fullName>
    </submittedName>
</protein>
<dbReference type="PANTHER" id="PTHR40691:SF3">
    <property type="entry name" value="(NA+)-NQR MATURATION NQRM"/>
    <property type="match status" value="1"/>
</dbReference>
<sequence>MTTFLVVLGFMLLIMAAMAIGVIMGRKPIAGSCGGLNKLGLKEGCDICGGKDEICEEENRKRKGAPVSARRSSDESRGADLGYDATKR</sequence>
<accession>A0A6I6SSA3</accession>
<dbReference type="Proteomes" id="UP000464013">
    <property type="component" value="Chromosome"/>
</dbReference>
<evidence type="ECO:0000313" key="3">
    <source>
        <dbReference type="Proteomes" id="UP000464013"/>
    </source>
</evidence>
<dbReference type="PANTHER" id="PTHR40691">
    <property type="entry name" value="(NA+)-NQR MATURATION NQRM"/>
    <property type="match status" value="1"/>
</dbReference>